<evidence type="ECO:0000259" key="3">
    <source>
        <dbReference type="Pfam" id="PF11790"/>
    </source>
</evidence>
<keyword evidence="5" id="KW-1185">Reference proteome</keyword>
<accession>A0A8H4XC24</accession>
<evidence type="ECO:0000256" key="1">
    <source>
        <dbReference type="SAM" id="MobiDB-lite"/>
    </source>
</evidence>
<gene>
    <name evidence="4" type="ORF">FZEAL_10218</name>
</gene>
<evidence type="ECO:0000313" key="4">
    <source>
        <dbReference type="EMBL" id="KAF4969512.1"/>
    </source>
</evidence>
<dbReference type="SUPFAM" id="SSF51445">
    <property type="entry name" value="(Trans)glycosidases"/>
    <property type="match status" value="1"/>
</dbReference>
<reference evidence="4" key="2">
    <citation type="submission" date="2020-05" db="EMBL/GenBank/DDBJ databases">
        <authorList>
            <person name="Kim H.-S."/>
            <person name="Proctor R.H."/>
            <person name="Brown D.W."/>
        </authorList>
    </citation>
    <scope>NUCLEOTIDE SEQUENCE</scope>
    <source>
        <strain evidence="4">NRRL 22465</strain>
    </source>
</reference>
<reference evidence="4" key="1">
    <citation type="journal article" date="2020" name="BMC Genomics">
        <title>Correction to: Identification and distribution of gene clusters required for synthesis of sphingolipid metabolism inhibitors in diverse species of the filamentous fungus Fusarium.</title>
        <authorList>
            <person name="Kim H.S."/>
            <person name="Lohmar J.M."/>
            <person name="Busman M."/>
            <person name="Brown D.W."/>
            <person name="Naumann T.A."/>
            <person name="Divon H.H."/>
            <person name="Lysoe E."/>
            <person name="Uhlig S."/>
            <person name="Proctor R.H."/>
        </authorList>
    </citation>
    <scope>NUCLEOTIDE SEQUENCE</scope>
    <source>
        <strain evidence="4">NRRL 22465</strain>
    </source>
</reference>
<dbReference type="InterPro" id="IPR024655">
    <property type="entry name" value="Asl1_glyco_hydro_catalytic"/>
</dbReference>
<dbReference type="PANTHER" id="PTHR34154:SF10">
    <property type="entry name" value="ASL1-LIKE GLYCOSYL HYDROLASE CATALYTIC DOMAIN-CONTAINING PROTEIN"/>
    <property type="match status" value="1"/>
</dbReference>
<name>A0A8H4XC24_9HYPO</name>
<dbReference type="EMBL" id="JABEYC010001085">
    <property type="protein sequence ID" value="KAF4969512.1"/>
    <property type="molecule type" value="Genomic_DNA"/>
</dbReference>
<evidence type="ECO:0000313" key="5">
    <source>
        <dbReference type="Proteomes" id="UP000635477"/>
    </source>
</evidence>
<dbReference type="InterPro" id="IPR053183">
    <property type="entry name" value="ASL1"/>
</dbReference>
<feature type="region of interest" description="Disordered" evidence="1">
    <location>
        <begin position="84"/>
        <end position="167"/>
    </location>
</feature>
<dbReference type="OrthoDB" id="43654at2759"/>
<dbReference type="PANTHER" id="PTHR34154">
    <property type="entry name" value="ALKALI-SENSITIVE LINKAGE PROTEIN 1"/>
    <property type="match status" value="1"/>
</dbReference>
<sequence>MIANKLVALTATAALFEQALALGSHRHIHQLQKRVVHTDWVTVWQTVYATAGQEAPAPAATPVNNNYQAPVEDPAVVVPASPKDELEAEAPAPVPEAPAPVPAQSTTLSQVARPSKAPKAPKVADEEVAAAEPTKATPKEQPAKKKAGAASKKTKPSGSSNSGGGSVGFSHKRGIAYNDVDMAATFGSSCTNCGWAYNWDSESYDLDSKYDFIPTLWDATPDHTSRFAKNVEKCLSNGSKAIFSFNEPDMGGQANLDPATAAAKHAEYLNDYAGKALISAPSVSNSGQAGEGLQWLESFVTASEAQEKKCHYDFCSVHWYSEVQYGETLFDHLDKAHKVCGGKPIWLTEFAPKGSDEAISAWLEEAIPRLEALDYLHAYAYFMVGEGNLMSSKTELNAIGQKYASI</sequence>
<feature type="domain" description="Asl1-like glycosyl hydrolase catalytic" evidence="3">
    <location>
        <begin position="174"/>
        <end position="403"/>
    </location>
</feature>
<evidence type="ECO:0000256" key="2">
    <source>
        <dbReference type="SAM" id="SignalP"/>
    </source>
</evidence>
<dbReference type="Gene3D" id="3.20.20.80">
    <property type="entry name" value="Glycosidases"/>
    <property type="match status" value="1"/>
</dbReference>
<feature type="compositionally biased region" description="Pro residues" evidence="1">
    <location>
        <begin position="92"/>
        <end position="101"/>
    </location>
</feature>
<keyword evidence="2" id="KW-0732">Signal</keyword>
<dbReference type="Pfam" id="PF11790">
    <property type="entry name" value="Glyco_hydro_cc"/>
    <property type="match status" value="1"/>
</dbReference>
<feature type="signal peptide" evidence="2">
    <location>
        <begin position="1"/>
        <end position="21"/>
    </location>
</feature>
<protein>
    <recommendedName>
        <fullName evidence="3">Asl1-like glycosyl hydrolase catalytic domain-containing protein</fullName>
    </recommendedName>
</protein>
<proteinExistence type="predicted"/>
<feature type="chain" id="PRO_5034554116" description="Asl1-like glycosyl hydrolase catalytic domain-containing protein" evidence="2">
    <location>
        <begin position="22"/>
        <end position="406"/>
    </location>
</feature>
<dbReference type="GO" id="GO:0071966">
    <property type="term" value="P:fungal-type cell wall polysaccharide metabolic process"/>
    <property type="evidence" value="ECO:0007669"/>
    <property type="project" value="TreeGrafter"/>
</dbReference>
<dbReference type="InterPro" id="IPR017853">
    <property type="entry name" value="GH"/>
</dbReference>
<dbReference type="AlphaFoldDB" id="A0A8H4XC24"/>
<comment type="caution">
    <text evidence="4">The sequence shown here is derived from an EMBL/GenBank/DDBJ whole genome shotgun (WGS) entry which is preliminary data.</text>
</comment>
<dbReference type="Proteomes" id="UP000635477">
    <property type="component" value="Unassembled WGS sequence"/>
</dbReference>
<feature type="compositionally biased region" description="Basic residues" evidence="1">
    <location>
        <begin position="144"/>
        <end position="155"/>
    </location>
</feature>
<dbReference type="GO" id="GO:0009277">
    <property type="term" value="C:fungal-type cell wall"/>
    <property type="evidence" value="ECO:0007669"/>
    <property type="project" value="TreeGrafter"/>
</dbReference>
<organism evidence="4 5">
    <name type="scientific">Fusarium zealandicum</name>
    <dbReference type="NCBI Taxonomy" id="1053134"/>
    <lineage>
        <taxon>Eukaryota</taxon>
        <taxon>Fungi</taxon>
        <taxon>Dikarya</taxon>
        <taxon>Ascomycota</taxon>
        <taxon>Pezizomycotina</taxon>
        <taxon>Sordariomycetes</taxon>
        <taxon>Hypocreomycetidae</taxon>
        <taxon>Hypocreales</taxon>
        <taxon>Nectriaceae</taxon>
        <taxon>Fusarium</taxon>
        <taxon>Fusarium staphyleae species complex</taxon>
    </lineage>
</organism>